<dbReference type="InterPro" id="IPR015422">
    <property type="entry name" value="PyrdxlP-dep_Trfase_small"/>
</dbReference>
<feature type="region of interest" description="Disordered" evidence="1">
    <location>
        <begin position="217"/>
        <end position="268"/>
    </location>
</feature>
<evidence type="ECO:0000259" key="2">
    <source>
        <dbReference type="Pfam" id="PF00266"/>
    </source>
</evidence>
<feature type="compositionally biased region" description="Basic residues" evidence="1">
    <location>
        <begin position="227"/>
        <end position="240"/>
    </location>
</feature>
<dbReference type="Gene3D" id="3.40.640.10">
    <property type="entry name" value="Type I PLP-dependent aspartate aminotransferase-like (Major domain)"/>
    <property type="match status" value="1"/>
</dbReference>
<dbReference type="SUPFAM" id="SSF53383">
    <property type="entry name" value="PLP-dependent transferases"/>
    <property type="match status" value="1"/>
</dbReference>
<comment type="caution">
    <text evidence="3">The sequence shown here is derived from an EMBL/GenBank/DDBJ whole genome shotgun (WGS) entry which is preliminary data.</text>
</comment>
<dbReference type="EMBL" id="JAGGLQ010000001">
    <property type="protein sequence ID" value="MBP2034352.1"/>
    <property type="molecule type" value="Genomic_DNA"/>
</dbReference>
<organism evidence="3 4">
    <name type="scientific">Streptomyces avidinii</name>
    <dbReference type="NCBI Taxonomy" id="1895"/>
    <lineage>
        <taxon>Bacteria</taxon>
        <taxon>Bacillati</taxon>
        <taxon>Actinomycetota</taxon>
        <taxon>Actinomycetes</taxon>
        <taxon>Kitasatosporales</taxon>
        <taxon>Streptomycetaceae</taxon>
        <taxon>Streptomyces</taxon>
    </lineage>
</organism>
<evidence type="ECO:0000256" key="1">
    <source>
        <dbReference type="SAM" id="MobiDB-lite"/>
    </source>
</evidence>
<dbReference type="Gene3D" id="3.90.1150.10">
    <property type="entry name" value="Aspartate Aminotransferase, domain 1"/>
    <property type="match status" value="1"/>
</dbReference>
<keyword evidence="4" id="KW-1185">Reference proteome</keyword>
<dbReference type="InterPro" id="IPR015421">
    <property type="entry name" value="PyrdxlP-dep_Trfase_major"/>
</dbReference>
<feature type="domain" description="Aminotransferase class V" evidence="2">
    <location>
        <begin position="58"/>
        <end position="218"/>
    </location>
</feature>
<dbReference type="InterPro" id="IPR015424">
    <property type="entry name" value="PyrdxlP-dep_Trfase"/>
</dbReference>
<dbReference type="GO" id="GO:0016829">
    <property type="term" value="F:lyase activity"/>
    <property type="evidence" value="ECO:0007669"/>
    <property type="project" value="UniProtKB-KW"/>
</dbReference>
<protein>
    <submittedName>
        <fullName evidence="3">Selenocysteine lyase/cysteine desulfurase</fullName>
    </submittedName>
</protein>
<reference evidence="3 4" key="1">
    <citation type="submission" date="2021-03" db="EMBL/GenBank/DDBJ databases">
        <title>Genomic Encyclopedia of Type Strains, Phase IV (KMG-IV): sequencing the most valuable type-strain genomes for metagenomic binning, comparative biology and taxonomic classification.</title>
        <authorList>
            <person name="Goeker M."/>
        </authorList>
    </citation>
    <scope>NUCLEOTIDE SEQUENCE [LARGE SCALE GENOMIC DNA]</scope>
    <source>
        <strain evidence="3 4">DSM 40526</strain>
    </source>
</reference>
<dbReference type="RefSeq" id="WP_189974376.1">
    <property type="nucleotide sequence ID" value="NZ_BMVL01000028.1"/>
</dbReference>
<dbReference type="PANTHER" id="PTHR43586:SF24">
    <property type="entry name" value="BLR4730 PROTEIN"/>
    <property type="match status" value="1"/>
</dbReference>
<accession>A0ABS4KWF3</accession>
<feature type="compositionally biased region" description="Basic and acidic residues" evidence="1">
    <location>
        <begin position="243"/>
        <end position="256"/>
    </location>
</feature>
<gene>
    <name evidence="3" type="ORF">J2Z77_000136</name>
</gene>
<sequence>MNAPTYHGERTAHLNTAGTGRMPDAVHAVLAHCTALDDRYGPAALRGSPGGGTHPRLHAQLAALLGVRSGRTVLTTGAAQAFEAFARTTVLGPRDRIWTTPHEGVANLTALHALRERTRCRLEVVPLRPDGDLDLDWMRTHLDEDVALVSAVHLSAACGTVNPVEDIGRLLAPHRARYTLDASHSVGLLPVDAARIGCQLLTADGWRFLRGPQDIGFAHLAPDPRAAPHHGPPHPPHHGPPHPPHDGPPHPPHDGPPHPPQDGLSDGLVEGAVQAPAPAAVAALAAALDHHAAAARLPHEDLLPLLRAAVRDTPGMELLAAGRRQAGVLAFRHAEVPAAAIRRGLARRGVVLAKTVAHEHPLHPAGRITAPALRASVHHDNTPQDIDRLRRALAEVLREEQHAAAVPARAALAAAGPAAGPAAAVDPGPPPFPYRTARPARRRGHLTLHRAN</sequence>
<keyword evidence="3" id="KW-0456">Lyase</keyword>
<dbReference type="Pfam" id="PF00266">
    <property type="entry name" value="Aminotran_5"/>
    <property type="match status" value="1"/>
</dbReference>
<evidence type="ECO:0000313" key="3">
    <source>
        <dbReference type="EMBL" id="MBP2034352.1"/>
    </source>
</evidence>
<dbReference type="Proteomes" id="UP001519310">
    <property type="component" value="Unassembled WGS sequence"/>
</dbReference>
<dbReference type="PANTHER" id="PTHR43586">
    <property type="entry name" value="CYSTEINE DESULFURASE"/>
    <property type="match status" value="1"/>
</dbReference>
<evidence type="ECO:0000313" key="4">
    <source>
        <dbReference type="Proteomes" id="UP001519310"/>
    </source>
</evidence>
<name>A0ABS4KWF3_STRAV</name>
<dbReference type="InterPro" id="IPR000192">
    <property type="entry name" value="Aminotrans_V_dom"/>
</dbReference>
<proteinExistence type="predicted"/>